<dbReference type="AlphaFoldDB" id="A0A9P5H946"/>
<comment type="caution">
    <text evidence="2">The sequence shown here is derived from an EMBL/GenBank/DDBJ whole genome shotgun (WGS) entry which is preliminary data.</text>
</comment>
<dbReference type="EMBL" id="JAANBB010000059">
    <property type="protein sequence ID" value="KAF7552509.1"/>
    <property type="molecule type" value="Genomic_DNA"/>
</dbReference>
<dbReference type="OrthoDB" id="4777915at2759"/>
<dbReference type="Proteomes" id="UP000722485">
    <property type="component" value="Unassembled WGS sequence"/>
</dbReference>
<evidence type="ECO:0000313" key="2">
    <source>
        <dbReference type="EMBL" id="KAF7552509.1"/>
    </source>
</evidence>
<gene>
    <name evidence="2" type="ORF">G7Z17_g4261</name>
</gene>
<evidence type="ECO:0000256" key="1">
    <source>
        <dbReference type="SAM" id="MobiDB-lite"/>
    </source>
</evidence>
<feature type="region of interest" description="Disordered" evidence="1">
    <location>
        <begin position="19"/>
        <end position="54"/>
    </location>
</feature>
<protein>
    <submittedName>
        <fullName evidence="2">Uncharacterized protein</fullName>
    </submittedName>
</protein>
<keyword evidence="3" id="KW-1185">Reference proteome</keyword>
<organism evidence="2 3">
    <name type="scientific">Cylindrodendrum hubeiense</name>
    <dbReference type="NCBI Taxonomy" id="595255"/>
    <lineage>
        <taxon>Eukaryota</taxon>
        <taxon>Fungi</taxon>
        <taxon>Dikarya</taxon>
        <taxon>Ascomycota</taxon>
        <taxon>Pezizomycotina</taxon>
        <taxon>Sordariomycetes</taxon>
        <taxon>Hypocreomycetidae</taxon>
        <taxon>Hypocreales</taxon>
        <taxon>Nectriaceae</taxon>
        <taxon>Cylindrodendrum</taxon>
    </lineage>
</organism>
<proteinExistence type="predicted"/>
<accession>A0A9P5H946</accession>
<evidence type="ECO:0000313" key="3">
    <source>
        <dbReference type="Proteomes" id="UP000722485"/>
    </source>
</evidence>
<name>A0A9P5H946_9HYPO</name>
<sequence length="429" mass="49825">MADPEYMAHLARIRAEQEECKAKKQRCKEEKDRENELRRAQMTPEERAADIEDEKRRQAIRRRFKAIEGLDIVAMALSGEYLNPNLQAAVLGQTPYTPDQTAFLRSLNGYKEEMGDIHAFQRRVYKIRDLDLWWCSAELCKFALCDWRIPRYAKDYNNTGLEDMYQKQLGRERKNDRREQARALVREINLKRAQYWARKMLTEFEAAAGRGEQLDALKAWAGMRISKPSWIQEIMESDEEYGFVIYKSHEIENRPAVAEGRWLEVWDGSGDLDSDLFKSYIAACGSVYGGWSLNTHELNYDSECGPRPNKLLPTELPTFFLWAYDPDWKPPIPPGDTTKYEPAIEACACRGTFVGGHGGADEDGYQGRVKVAIRDLYGWFYYARSTGVDLKDLWRKAQVSLNGWHNGHEWEEGRCELFEARRTTVERLV</sequence>
<reference evidence="2" key="1">
    <citation type="submission" date="2020-03" db="EMBL/GenBank/DDBJ databases">
        <title>Draft Genome Sequence of Cylindrodendrum hubeiense.</title>
        <authorList>
            <person name="Buettner E."/>
            <person name="Kellner H."/>
        </authorList>
    </citation>
    <scope>NUCLEOTIDE SEQUENCE</scope>
    <source>
        <strain evidence="2">IHI 201604</strain>
    </source>
</reference>